<name>A0A218VS49_PUNGR</name>
<dbReference type="Gene3D" id="1.20.140.40">
    <property type="entry name" value="Invertase/pectin methylesterase inhibitor family protein"/>
    <property type="match status" value="1"/>
</dbReference>
<feature type="domain" description="Pectinesterase inhibitor" evidence="6">
    <location>
        <begin position="42"/>
        <end position="187"/>
    </location>
</feature>
<dbReference type="OrthoDB" id="770764at2759"/>
<dbReference type="PANTHER" id="PTHR36710">
    <property type="entry name" value="PECTINESTERASE INHIBITOR-LIKE"/>
    <property type="match status" value="1"/>
</dbReference>
<reference evidence="7" key="2">
    <citation type="submission" date="2017-06" db="EMBL/GenBank/DDBJ databases">
        <title>The pomegranate genome and the genomics of punicalagin biosynthesis.</title>
        <authorList>
            <person name="Xu C."/>
        </authorList>
    </citation>
    <scope>NUCLEOTIDE SEQUENCE [LARGE SCALE GENOMIC DNA]</scope>
    <source>
        <tissue evidence="7">Fresh leaf</tissue>
    </source>
</reference>
<organism evidence="7 9">
    <name type="scientific">Punica granatum</name>
    <name type="common">Pomegranate</name>
    <dbReference type="NCBI Taxonomy" id="22663"/>
    <lineage>
        <taxon>Eukaryota</taxon>
        <taxon>Viridiplantae</taxon>
        <taxon>Streptophyta</taxon>
        <taxon>Embryophyta</taxon>
        <taxon>Tracheophyta</taxon>
        <taxon>Spermatophyta</taxon>
        <taxon>Magnoliopsida</taxon>
        <taxon>eudicotyledons</taxon>
        <taxon>Gunneridae</taxon>
        <taxon>Pentapetalae</taxon>
        <taxon>rosids</taxon>
        <taxon>malvids</taxon>
        <taxon>Myrtales</taxon>
        <taxon>Lythraceae</taxon>
        <taxon>Punica</taxon>
    </lineage>
</organism>
<dbReference type="Pfam" id="PF04043">
    <property type="entry name" value="PMEI"/>
    <property type="match status" value="1"/>
</dbReference>
<dbReference type="SMART" id="SM00856">
    <property type="entry name" value="PMEI"/>
    <property type="match status" value="1"/>
</dbReference>
<gene>
    <name evidence="7" type="ORF">CDL15_Pgr020145</name>
    <name evidence="8" type="ORF">CRG98_031462</name>
</gene>
<dbReference type="Proteomes" id="UP000233551">
    <property type="component" value="Unassembled WGS sequence"/>
</dbReference>
<dbReference type="CDD" id="cd15800">
    <property type="entry name" value="PMEI-like_2"/>
    <property type="match status" value="1"/>
</dbReference>
<dbReference type="PANTHER" id="PTHR36710:SF21">
    <property type="entry name" value="PECTINESTERASE INHIBITOR DOMAIN-CONTAINING PROTEIN"/>
    <property type="match status" value="1"/>
</dbReference>
<dbReference type="InterPro" id="IPR006501">
    <property type="entry name" value="Pectinesterase_inhib_dom"/>
</dbReference>
<dbReference type="EMBL" id="PGOL01002430">
    <property type="protein sequence ID" value="PKI48197.1"/>
    <property type="molecule type" value="Genomic_DNA"/>
</dbReference>
<evidence type="ECO:0000256" key="1">
    <source>
        <dbReference type="ARBA" id="ARBA00022729"/>
    </source>
</evidence>
<keyword evidence="4" id="KW-0175">Coiled coil</keyword>
<dbReference type="NCBIfam" id="TIGR01614">
    <property type="entry name" value="PME_inhib"/>
    <property type="match status" value="1"/>
</dbReference>
<keyword evidence="1 5" id="KW-0732">Signal</keyword>
<reference evidence="8 10" key="3">
    <citation type="submission" date="2017-11" db="EMBL/GenBank/DDBJ databases">
        <title>De-novo sequencing of pomegranate (Punica granatum L.) genome.</title>
        <authorList>
            <person name="Akparov Z."/>
            <person name="Amiraslanov A."/>
            <person name="Hajiyeva S."/>
            <person name="Abbasov M."/>
            <person name="Kaur K."/>
            <person name="Hamwieh A."/>
            <person name="Solovyev V."/>
            <person name="Salamov A."/>
            <person name="Braich B."/>
            <person name="Kosarev P."/>
            <person name="Mahmoud A."/>
            <person name="Hajiyev E."/>
            <person name="Babayeva S."/>
            <person name="Izzatullayeva V."/>
            <person name="Mammadov A."/>
            <person name="Mammadov A."/>
            <person name="Sharifova S."/>
            <person name="Ojaghi J."/>
            <person name="Eynullazada K."/>
            <person name="Bayramov B."/>
            <person name="Abdulazimova A."/>
            <person name="Shahmuradov I."/>
        </authorList>
    </citation>
    <scope>NUCLEOTIDE SEQUENCE [LARGE SCALE GENOMIC DNA]</scope>
    <source>
        <strain evidence="8">AG2017</strain>
        <strain evidence="10">cv. AG2017</strain>
        <tissue evidence="8">Leaf</tissue>
    </source>
</reference>
<comment type="similarity">
    <text evidence="3">Belongs to the PMEI family.</text>
</comment>
<dbReference type="InterPro" id="IPR052421">
    <property type="entry name" value="PCW_Enzyme_Inhibitor"/>
</dbReference>
<evidence type="ECO:0000313" key="8">
    <source>
        <dbReference type="EMBL" id="PKI48197.1"/>
    </source>
</evidence>
<keyword evidence="2" id="KW-1015">Disulfide bond</keyword>
<dbReference type="Proteomes" id="UP000197138">
    <property type="component" value="Unassembled WGS sequence"/>
</dbReference>
<dbReference type="GO" id="GO:0004857">
    <property type="term" value="F:enzyme inhibitor activity"/>
    <property type="evidence" value="ECO:0007669"/>
    <property type="project" value="InterPro"/>
</dbReference>
<feature type="coiled-coil region" evidence="4">
    <location>
        <begin position="76"/>
        <end position="103"/>
    </location>
</feature>
<evidence type="ECO:0000313" key="10">
    <source>
        <dbReference type="Proteomes" id="UP000233551"/>
    </source>
</evidence>
<reference evidence="9" key="1">
    <citation type="journal article" date="2017" name="Plant J.">
        <title>The pomegranate (Punica granatum L.) genome and the genomics of punicalagin biosynthesis.</title>
        <authorList>
            <person name="Qin G."/>
            <person name="Xu C."/>
            <person name="Ming R."/>
            <person name="Tang H."/>
            <person name="Guyot R."/>
            <person name="Kramer E.M."/>
            <person name="Hu Y."/>
            <person name="Yi X."/>
            <person name="Qi Y."/>
            <person name="Xu X."/>
            <person name="Gao Z."/>
            <person name="Pan H."/>
            <person name="Jian J."/>
            <person name="Tian Y."/>
            <person name="Yue Z."/>
            <person name="Xu Y."/>
        </authorList>
    </citation>
    <scope>NUCLEOTIDE SEQUENCE [LARGE SCALE GENOMIC DNA]</scope>
    <source>
        <strain evidence="9">cv. Dabenzi</strain>
    </source>
</reference>
<dbReference type="FunFam" id="1.20.140.40:FF:000003">
    <property type="entry name" value="Invertase/pectin methylesterase inhibitor family protein"/>
    <property type="match status" value="1"/>
</dbReference>
<evidence type="ECO:0000313" key="9">
    <source>
        <dbReference type="Proteomes" id="UP000197138"/>
    </source>
</evidence>
<dbReference type="EMBL" id="MTKT01006319">
    <property type="protein sequence ID" value="OWM62851.1"/>
    <property type="molecule type" value="Genomic_DNA"/>
</dbReference>
<keyword evidence="10" id="KW-1185">Reference proteome</keyword>
<protein>
    <recommendedName>
        <fullName evidence="6">Pectinesterase inhibitor domain-containing protein</fullName>
    </recommendedName>
</protein>
<comment type="caution">
    <text evidence="7">The sequence shown here is derived from an EMBL/GenBank/DDBJ whole genome shotgun (WGS) entry which is preliminary data.</text>
</comment>
<dbReference type="InterPro" id="IPR035513">
    <property type="entry name" value="Invertase/methylesterase_inhib"/>
</dbReference>
<feature type="chain" id="PRO_5014071488" description="Pectinesterase inhibitor domain-containing protein" evidence="5">
    <location>
        <begin position="24"/>
        <end position="193"/>
    </location>
</feature>
<proteinExistence type="inferred from homology"/>
<evidence type="ECO:0000256" key="3">
    <source>
        <dbReference type="ARBA" id="ARBA00038471"/>
    </source>
</evidence>
<dbReference type="GeneID" id="116213359"/>
<accession>A0A218VS49</accession>
<evidence type="ECO:0000313" key="7">
    <source>
        <dbReference type="EMBL" id="OWM62851.1"/>
    </source>
</evidence>
<feature type="signal peptide" evidence="5">
    <location>
        <begin position="1"/>
        <end position="23"/>
    </location>
</feature>
<evidence type="ECO:0000256" key="2">
    <source>
        <dbReference type="ARBA" id="ARBA00023157"/>
    </source>
</evidence>
<evidence type="ECO:0000256" key="4">
    <source>
        <dbReference type="SAM" id="Coils"/>
    </source>
</evidence>
<dbReference type="AlphaFoldDB" id="A0A218VS49"/>
<dbReference type="SUPFAM" id="SSF101148">
    <property type="entry name" value="Plant invertase/pectin methylesterase inhibitor"/>
    <property type="match status" value="1"/>
</dbReference>
<dbReference type="STRING" id="22663.A0A218VS49"/>
<evidence type="ECO:0000256" key="5">
    <source>
        <dbReference type="SAM" id="SignalP"/>
    </source>
</evidence>
<evidence type="ECO:0000259" key="6">
    <source>
        <dbReference type="SMART" id="SM00856"/>
    </source>
</evidence>
<sequence length="193" mass="20852">MGPKTLILLLAVSASALFLQSEAVVIAIPRKVGPIARLGRLRENPTLNSICKKTDYFVECFSTIAPLLKGRPINAMVALKAEIQAANMKFREAKRLVEKLTASPTTSKTTKECLSVCTENFDSALESLQDSLQAIAQRDRGSLSSQLSAVTTYVETCNDAFTDFNGHSPISVANLHLAKIGSNCLAIAQQVRL</sequence>